<dbReference type="EMBL" id="AGNL01045412">
    <property type="protein sequence ID" value="EJK48792.1"/>
    <property type="molecule type" value="Genomic_DNA"/>
</dbReference>
<dbReference type="AlphaFoldDB" id="K0RQ27"/>
<name>K0RQ27_THAOC</name>
<comment type="caution">
    <text evidence="2">The sequence shown here is derived from an EMBL/GenBank/DDBJ whole genome shotgun (WGS) entry which is preliminary data.</text>
</comment>
<evidence type="ECO:0000313" key="3">
    <source>
        <dbReference type="Proteomes" id="UP000266841"/>
    </source>
</evidence>
<gene>
    <name evidence="2" type="ORF">THAOC_32381</name>
</gene>
<feature type="region of interest" description="Disordered" evidence="1">
    <location>
        <begin position="29"/>
        <end position="50"/>
    </location>
</feature>
<proteinExistence type="predicted"/>
<evidence type="ECO:0000313" key="2">
    <source>
        <dbReference type="EMBL" id="EJK48792.1"/>
    </source>
</evidence>
<keyword evidence="3" id="KW-1185">Reference proteome</keyword>
<evidence type="ECO:0000256" key="1">
    <source>
        <dbReference type="SAM" id="MobiDB-lite"/>
    </source>
</evidence>
<sequence>MTSFQSPFKGTQAPSRVYTLTSNVQVSEYSSTSTNHRSYNQTPISTDGESQTPLYRFTIEPGSEVDVSANVADLVVAEVADDGVLSFSWNSQVASGASSGGVKITMPADQLRSVVAGSGPDAIQILEGFTSIDTLEASGIARVYASLDDVQSDLLSIKADGQAEVRMKSADLKSLVVDGQATVLADVVGSVEIVDLNGQSKAFVKTSGSVKNGLVTGMSAIHLSGPTKVIAEDGTATNVYRTPCSNLKTSGEATCQWVPPSEWTVQIDLSAALSATRSGNGFCYDNSSYDSTSYDSTSYDSTSYGSTSTGSTLSVSLAVLVAVALSSVV</sequence>
<protein>
    <submittedName>
        <fullName evidence="2">Uncharacterized protein</fullName>
    </submittedName>
</protein>
<accession>K0RQ27</accession>
<dbReference type="OrthoDB" id="56184at2759"/>
<reference evidence="2 3" key="1">
    <citation type="journal article" date="2012" name="Genome Biol.">
        <title>Genome and low-iron response of an oceanic diatom adapted to chronic iron limitation.</title>
        <authorList>
            <person name="Lommer M."/>
            <person name="Specht M."/>
            <person name="Roy A.S."/>
            <person name="Kraemer L."/>
            <person name="Andreson R."/>
            <person name="Gutowska M.A."/>
            <person name="Wolf J."/>
            <person name="Bergner S.V."/>
            <person name="Schilhabel M.B."/>
            <person name="Klostermeier U.C."/>
            <person name="Beiko R.G."/>
            <person name="Rosenstiel P."/>
            <person name="Hippler M."/>
            <person name="Laroche J."/>
        </authorList>
    </citation>
    <scope>NUCLEOTIDE SEQUENCE [LARGE SCALE GENOMIC DNA]</scope>
    <source>
        <strain evidence="2 3">CCMP1005</strain>
    </source>
</reference>
<organism evidence="2 3">
    <name type="scientific">Thalassiosira oceanica</name>
    <name type="common">Marine diatom</name>
    <dbReference type="NCBI Taxonomy" id="159749"/>
    <lineage>
        <taxon>Eukaryota</taxon>
        <taxon>Sar</taxon>
        <taxon>Stramenopiles</taxon>
        <taxon>Ochrophyta</taxon>
        <taxon>Bacillariophyta</taxon>
        <taxon>Coscinodiscophyceae</taxon>
        <taxon>Thalassiosirophycidae</taxon>
        <taxon>Thalassiosirales</taxon>
        <taxon>Thalassiosiraceae</taxon>
        <taxon>Thalassiosira</taxon>
    </lineage>
</organism>
<dbReference type="Proteomes" id="UP000266841">
    <property type="component" value="Unassembled WGS sequence"/>
</dbReference>